<dbReference type="InterPro" id="IPR039498">
    <property type="entry name" value="NTP_transf_5"/>
</dbReference>
<gene>
    <name evidence="1" type="ORF">C1O66_18530</name>
</gene>
<dbReference type="Pfam" id="PF14907">
    <property type="entry name" value="NTP_transf_5"/>
    <property type="match status" value="1"/>
</dbReference>
<evidence type="ECO:0000313" key="1">
    <source>
        <dbReference type="EMBL" id="PND39328.1"/>
    </source>
</evidence>
<dbReference type="RefSeq" id="WP_102769246.1">
    <property type="nucleotide sequence ID" value="NZ_POSP01000003.1"/>
</dbReference>
<accession>A0A2N8L0T5</accession>
<dbReference type="AlphaFoldDB" id="A0A2N8L0T5"/>
<dbReference type="EMBL" id="POSP01000003">
    <property type="protein sequence ID" value="PND39328.1"/>
    <property type="molecule type" value="Genomic_DNA"/>
</dbReference>
<organism evidence="1 2">
    <name type="scientific">Kinneretia aquatilis</name>
    <dbReference type="NCBI Taxonomy" id="2070761"/>
    <lineage>
        <taxon>Bacteria</taxon>
        <taxon>Pseudomonadati</taxon>
        <taxon>Pseudomonadota</taxon>
        <taxon>Betaproteobacteria</taxon>
        <taxon>Burkholderiales</taxon>
        <taxon>Sphaerotilaceae</taxon>
        <taxon>Roseateles</taxon>
    </lineage>
</organism>
<evidence type="ECO:0000313" key="2">
    <source>
        <dbReference type="Proteomes" id="UP000235916"/>
    </source>
</evidence>
<keyword evidence="2" id="KW-1185">Reference proteome</keyword>
<protein>
    <recommendedName>
        <fullName evidence="3">Nucleotidyltransferase family protein</fullName>
    </recommendedName>
</protein>
<dbReference type="Proteomes" id="UP000235916">
    <property type="component" value="Unassembled WGS sequence"/>
</dbReference>
<sequence length="365" mass="41546">MSLLQDILREPRRIAGLSLQDWDVLVRQARHANLLGRLYRRLEAAELLPQVPEQPCNHMRSAAVMAERQHMLVRHETRFLRDTLAGLGLPLILLKGAAYVVGELPAVQGRVFADMDILVPRERIGEVESALILTGWIGEKLDAYDQRYYREWMHELPAMQQMHRGTALDVHHTILPPTARLKPDAQALIRDSVELAGWPGVRTLQPTDMVLHSACHLFHEGESDNLLRDLSDLDLLLRHFSADPQFWEALAARAAAMDLQGPLRLALRYLVQVLACPVPEAALRALRADRSQGLAEHALDFIYRRTLRPQHASTRDWATPLCRKALYIRGHWLRMPPHLLFVHLARKAWKGPTTVSASVLQKEPR</sequence>
<comment type="caution">
    <text evidence="1">The sequence shown here is derived from an EMBL/GenBank/DDBJ whole genome shotgun (WGS) entry which is preliminary data.</text>
</comment>
<proteinExistence type="predicted"/>
<name>A0A2N8L0T5_9BURK</name>
<evidence type="ECO:0008006" key="3">
    <source>
        <dbReference type="Google" id="ProtNLM"/>
    </source>
</evidence>
<reference evidence="1 2" key="1">
    <citation type="submission" date="2018-01" db="EMBL/GenBank/DDBJ databases">
        <title>Draft genome sequence of Paucibacter aquatile CR182 isolated from freshwater of the Nakdong River.</title>
        <authorList>
            <person name="Choi A."/>
            <person name="Chung E.J."/>
        </authorList>
    </citation>
    <scope>NUCLEOTIDE SEQUENCE [LARGE SCALE GENOMIC DNA]</scope>
    <source>
        <strain evidence="1 2">CR182</strain>
    </source>
</reference>
<dbReference type="OrthoDB" id="5497963at2"/>